<comment type="cofactor">
    <cofactor evidence="1">
        <name>Zn(2+)</name>
        <dbReference type="ChEBI" id="CHEBI:29105"/>
    </cofactor>
</comment>
<feature type="transmembrane region" description="Helical" evidence="13">
    <location>
        <begin position="1143"/>
        <end position="1165"/>
    </location>
</feature>
<dbReference type="Pfam" id="PF01074">
    <property type="entry name" value="Glyco_hydro_38N"/>
    <property type="match status" value="1"/>
</dbReference>
<dbReference type="PANTHER" id="PTHR11607:SF3">
    <property type="entry name" value="LYSOSOMAL ALPHA-MANNOSIDASE"/>
    <property type="match status" value="1"/>
</dbReference>
<keyword evidence="6" id="KW-0479">Metal-binding</keyword>
<dbReference type="Gene3D" id="2.70.98.30">
    <property type="entry name" value="Golgi alpha-mannosidase II, domain 4"/>
    <property type="match status" value="1"/>
</dbReference>
<comment type="subcellular location">
    <subcellularLocation>
        <location evidence="2">Membrane</location>
        <topology evidence="2">Peripheral membrane protein</topology>
    </subcellularLocation>
</comment>
<dbReference type="Pfam" id="PF09261">
    <property type="entry name" value="Alpha-mann_mid"/>
    <property type="match status" value="1"/>
</dbReference>
<evidence type="ECO:0000256" key="11">
    <source>
        <dbReference type="ARBA" id="ARBA00023136"/>
    </source>
</evidence>
<dbReference type="InterPro" id="IPR013780">
    <property type="entry name" value="Glyco_hydro_b"/>
</dbReference>
<keyword evidence="10" id="KW-0653">Protein transport</keyword>
<dbReference type="SMART" id="SM00872">
    <property type="entry name" value="Alpha-mann_mid"/>
    <property type="match status" value="1"/>
</dbReference>
<dbReference type="InterPro" id="IPR011013">
    <property type="entry name" value="Gal_mutarotase_sf_dom"/>
</dbReference>
<gene>
    <name evidence="15" type="ORF">AYI70_g4470</name>
</gene>
<dbReference type="InterPro" id="IPR011990">
    <property type="entry name" value="TPR-like_helical_dom_sf"/>
</dbReference>
<dbReference type="GO" id="GO:0006013">
    <property type="term" value="P:mannose metabolic process"/>
    <property type="evidence" value="ECO:0007669"/>
    <property type="project" value="InterPro"/>
</dbReference>
<keyword evidence="13" id="KW-1133">Transmembrane helix</keyword>
<sequence length="1549" mass="176474">MAEAEAKDLFQKANKKAEQKGWFGSRKYDEAAELYERAANQFKIAKAWADAGDSFMKAAEMYTKENEIDDSSQAYISASKCYKKTKPESAVAALEKAVAILIQKGRFHAAAGHQKDIANTYETELLDFEKAMASYEIAAEWYSSEDSNALANSCLLKVATFAAQLGYFDKAIQIFENVASGSIDNQLTKWSIKDYFFKAGLCYFAANDQIGASKALERYQEMDPSFSNTRECKLLINISNDVAEQDSDSFTNHVAEFDQLTQLDSWKTSLLLKTKKLLTDSENDLFSDQKKIWKTPKKLVLHILPHTHNDLGWNLTFEEYYQQYVRDAMRNSVIELYKNPKRRMTWGDSPYIEMWLSFEGHLPNNILSDPKLAKITWLQLLTSVINNGQFEFAGLEYSSPDEFLSTLYSQFTNMDVGRRYLSSSFNLTSRVGWHIDNFGHSQTTPLLLQANGINKLLLGRMSFRKEQILKASGGYQFNWNSLFNSSSIFSHYLSIHYGYPARSFDFDRQLACNPKHLIKLLNNFAISQVPLYPSHGQILVMMGDDFRFVYAKRAYDCLDSIIDLSNSNTIPAFGSGDSQISIRYSTVSEYMASVTEYFEKNPDLRSKLPDVNGDLGQYNDIPLENYWTGIYSTRPFLKFYIRKAERLLRQSEASLAFSKLSYILSSHKNSLNMDLIHPNNQSISHSHIFQTLEDRLESSRKQLSITLHHDAITGTCTPGTYQDYISRLEDSINTSTSVLINSTNLIITKDLPENSVSFIQQVHEADSFDDEIEGKKGESNGSFYIDSSLCNDSDCKMISLMALNYADISKASKLISLKLHTNKIEVIDSTTNKSVPLQVEYLLDELYHPKPIQNLKNDFNKPQNNGIYNFLFVAENIPPLSYKKYYLKHSTTAKTQNVEIKPVDIYNSEANLYLSSNSSFNNISISIDHFNLGQIILNTFDHKVAYEQRYYLVSKFRGSGAYLFHSNIQMYIMIFFYIITSLVSGMILHSYTSNTSFFKYAFGYYINQNSMYVDSSLMSPNVHLQKHSIYTQYDKKNLNSRLSKLSHFIKPIFWFAFVLLIGGLLGIVICLVILQLIPDDLISSWSNNQSIASLIIPFLAFGYYIRKFSTKYPLILLSKNLCLKRSLNFVPKNSNSITSVNRFLTLIVYGFAIGIFFALFCYPEYHSRAIIPNGFIAKIAIGNLLSSLTIFYNDSKTTIQMISIPSDSQNNPVVKIVTTLTCGKNMESLVRLTYKDRDSNSILRAINSITPNILKPKINFHIDDTPSQLQYQPWTSIPGNYHSLLHKISTSNLGVQVKQAMGATCIAKDSFEFIAHRSFLQNDLRGLWGTLTDYTRVSISHYLEFTPNNKQKTSRYYNADQPTHLIAFYNNNTDSNISDEYLSLKQLGLSNINNKRSYISNLNLNSSFKTPSHINIIGFICESTPLPSKYFDNNGSLQHDLYQGDGLKKYAHLYFRFSSFQHNPTKSPSTSIIDLDLSWILGRNYIIEKIYRVSGDYGFVNDKFISIFGNGDKPTSLLDSQIKRVETESKNISITDGSLELYHLVVSMG</sequence>
<keyword evidence="11 13" id="KW-0472">Membrane</keyword>
<evidence type="ECO:0000256" key="13">
    <source>
        <dbReference type="SAM" id="Phobius"/>
    </source>
</evidence>
<evidence type="ECO:0000259" key="14">
    <source>
        <dbReference type="SMART" id="SM00872"/>
    </source>
</evidence>
<evidence type="ECO:0000256" key="6">
    <source>
        <dbReference type="ARBA" id="ARBA00022723"/>
    </source>
</evidence>
<protein>
    <submittedName>
        <fullName evidence="15">Beta-soluble NSF attachment protein</fullName>
    </submittedName>
</protein>
<evidence type="ECO:0000256" key="9">
    <source>
        <dbReference type="ARBA" id="ARBA00022892"/>
    </source>
</evidence>
<dbReference type="GO" id="GO:0006886">
    <property type="term" value="P:intracellular protein transport"/>
    <property type="evidence" value="ECO:0007669"/>
    <property type="project" value="InterPro"/>
</dbReference>
<dbReference type="InterPro" id="IPR037094">
    <property type="entry name" value="Glyco_hydro_38_cen_sf"/>
</dbReference>
<dbReference type="Gene3D" id="1.20.1270.50">
    <property type="entry name" value="Glycoside hydrolase family 38, central domain"/>
    <property type="match status" value="1"/>
</dbReference>
<comment type="similarity">
    <text evidence="3">Belongs to the glycosyl hydrolase 38 family.</text>
</comment>
<evidence type="ECO:0000256" key="1">
    <source>
        <dbReference type="ARBA" id="ARBA00001947"/>
    </source>
</evidence>
<keyword evidence="12" id="KW-0326">Glycosidase</keyword>
<dbReference type="InterPro" id="IPR050843">
    <property type="entry name" value="Glycosyl_Hydrlase_38"/>
</dbReference>
<dbReference type="SUPFAM" id="SSF48452">
    <property type="entry name" value="TPR-like"/>
    <property type="match status" value="1"/>
</dbReference>
<dbReference type="InterPro" id="IPR000744">
    <property type="entry name" value="NSF_attach"/>
</dbReference>
<dbReference type="Gene3D" id="2.60.40.1180">
    <property type="entry name" value="Golgi alpha-mannosidase II"/>
    <property type="match status" value="1"/>
</dbReference>
<dbReference type="FunFam" id="1.25.40.10:FF:000049">
    <property type="entry name" value="Alpha-soluble NSF attachment protein-like"/>
    <property type="match status" value="1"/>
</dbReference>
<keyword evidence="16" id="KW-1185">Reference proteome</keyword>
<keyword evidence="7" id="KW-0378">Hydrolase</keyword>
<evidence type="ECO:0000256" key="7">
    <source>
        <dbReference type="ARBA" id="ARBA00022801"/>
    </source>
</evidence>
<dbReference type="SUPFAM" id="SSF88713">
    <property type="entry name" value="Glycoside hydrolase/deacetylase"/>
    <property type="match status" value="1"/>
</dbReference>
<evidence type="ECO:0000256" key="10">
    <source>
        <dbReference type="ARBA" id="ARBA00022927"/>
    </source>
</evidence>
<dbReference type="InterPro" id="IPR011330">
    <property type="entry name" value="Glyco_hydro/deAcase_b/a-brl"/>
</dbReference>
<dbReference type="GO" id="GO:0046872">
    <property type="term" value="F:metal ion binding"/>
    <property type="evidence" value="ECO:0007669"/>
    <property type="project" value="UniProtKB-KW"/>
</dbReference>
<dbReference type="PRINTS" id="PR00448">
    <property type="entry name" value="NSFATTACHMNT"/>
</dbReference>
<dbReference type="CDD" id="cd15832">
    <property type="entry name" value="SNAP"/>
    <property type="match status" value="1"/>
</dbReference>
<evidence type="ECO:0000256" key="8">
    <source>
        <dbReference type="ARBA" id="ARBA00022833"/>
    </source>
</evidence>
<dbReference type="GO" id="GO:0016192">
    <property type="term" value="P:vesicle-mediated transport"/>
    <property type="evidence" value="ECO:0007669"/>
    <property type="project" value="UniProtKB-KW"/>
</dbReference>
<dbReference type="Gene3D" id="1.25.40.10">
    <property type="entry name" value="Tetratricopeptide repeat domain"/>
    <property type="match status" value="1"/>
</dbReference>
<feature type="transmembrane region" description="Helical" evidence="13">
    <location>
        <begin position="970"/>
        <end position="991"/>
    </location>
</feature>
<dbReference type="GO" id="GO:0005483">
    <property type="term" value="F:soluble NSF attachment protein activity"/>
    <property type="evidence" value="ECO:0007669"/>
    <property type="project" value="UniProtKB-ARBA"/>
</dbReference>
<evidence type="ECO:0000256" key="3">
    <source>
        <dbReference type="ARBA" id="ARBA00009792"/>
    </source>
</evidence>
<dbReference type="InterPro" id="IPR027291">
    <property type="entry name" value="Glyco_hydro_38_N_sf"/>
</dbReference>
<evidence type="ECO:0000256" key="12">
    <source>
        <dbReference type="ARBA" id="ARBA00023295"/>
    </source>
</evidence>
<keyword evidence="9" id="KW-0931">ER-Golgi transport</keyword>
<dbReference type="GO" id="GO:0030246">
    <property type="term" value="F:carbohydrate binding"/>
    <property type="evidence" value="ECO:0007669"/>
    <property type="project" value="InterPro"/>
</dbReference>
<comment type="similarity">
    <text evidence="4">Belongs to the SNAP family.</text>
</comment>
<dbReference type="GO" id="GO:0016020">
    <property type="term" value="C:membrane"/>
    <property type="evidence" value="ECO:0007669"/>
    <property type="project" value="UniProtKB-SubCell"/>
</dbReference>
<dbReference type="GO" id="GO:0004559">
    <property type="term" value="F:alpha-mannosidase activity"/>
    <property type="evidence" value="ECO:0007669"/>
    <property type="project" value="InterPro"/>
</dbReference>
<dbReference type="InterPro" id="IPR000602">
    <property type="entry name" value="Glyco_hydro_38_N"/>
</dbReference>
<dbReference type="InterPro" id="IPR028995">
    <property type="entry name" value="Glyco_hydro_57/38_cen_sf"/>
</dbReference>
<keyword evidence="5" id="KW-0813">Transport</keyword>
<dbReference type="Gene3D" id="3.20.110.10">
    <property type="entry name" value="Glycoside hydrolase 38, N terminal domain"/>
    <property type="match status" value="1"/>
</dbReference>
<proteinExistence type="inferred from homology"/>
<feature type="transmembrane region" description="Helical" evidence="13">
    <location>
        <begin position="1052"/>
        <end position="1077"/>
    </location>
</feature>
<dbReference type="SUPFAM" id="SSF74650">
    <property type="entry name" value="Galactose mutarotase-like"/>
    <property type="match status" value="1"/>
</dbReference>
<dbReference type="EMBL" id="LSSN01001382">
    <property type="protein sequence ID" value="OMJ19851.1"/>
    <property type="molecule type" value="Genomic_DNA"/>
</dbReference>
<keyword evidence="8" id="KW-0862">Zinc</keyword>
<dbReference type="Pfam" id="PF14938">
    <property type="entry name" value="SNAP"/>
    <property type="match status" value="1"/>
</dbReference>
<dbReference type="STRING" id="133412.A0A1R1XYU1"/>
<organism evidence="15 16">
    <name type="scientific">Smittium culicis</name>
    <dbReference type="NCBI Taxonomy" id="133412"/>
    <lineage>
        <taxon>Eukaryota</taxon>
        <taxon>Fungi</taxon>
        <taxon>Fungi incertae sedis</taxon>
        <taxon>Zoopagomycota</taxon>
        <taxon>Kickxellomycotina</taxon>
        <taxon>Harpellomycetes</taxon>
        <taxon>Harpellales</taxon>
        <taxon>Legeriomycetaceae</taxon>
        <taxon>Smittium</taxon>
    </lineage>
</organism>
<evidence type="ECO:0000256" key="4">
    <source>
        <dbReference type="ARBA" id="ARBA00010050"/>
    </source>
</evidence>
<dbReference type="SUPFAM" id="SSF88688">
    <property type="entry name" value="Families 57/38 glycoside transferase middle domain"/>
    <property type="match status" value="1"/>
</dbReference>
<feature type="transmembrane region" description="Helical" evidence="13">
    <location>
        <begin position="1171"/>
        <end position="1192"/>
    </location>
</feature>
<dbReference type="OrthoDB" id="9984275at2759"/>
<reference evidence="15 16" key="1">
    <citation type="submission" date="2017-01" db="EMBL/GenBank/DDBJ databases">
        <authorList>
            <person name="Mah S.A."/>
            <person name="Swanson W.J."/>
            <person name="Moy G.W."/>
            <person name="Vacquier V.D."/>
        </authorList>
    </citation>
    <scope>NUCLEOTIDE SEQUENCE [LARGE SCALE GENOMIC DNA]</scope>
    <source>
        <strain evidence="15 16">GSMNP</strain>
    </source>
</reference>
<name>A0A1R1XYU1_9FUNG</name>
<dbReference type="PANTHER" id="PTHR11607">
    <property type="entry name" value="ALPHA-MANNOSIDASE"/>
    <property type="match status" value="1"/>
</dbReference>
<evidence type="ECO:0000313" key="15">
    <source>
        <dbReference type="EMBL" id="OMJ19851.1"/>
    </source>
</evidence>
<evidence type="ECO:0000256" key="5">
    <source>
        <dbReference type="ARBA" id="ARBA00022448"/>
    </source>
</evidence>
<accession>A0A1R1XYU1</accession>
<dbReference type="InterPro" id="IPR015341">
    <property type="entry name" value="Glyco_hydro_38_cen"/>
</dbReference>
<comment type="caution">
    <text evidence="15">The sequence shown here is derived from an EMBL/GenBank/DDBJ whole genome shotgun (WGS) entry which is preliminary data.</text>
</comment>
<evidence type="ECO:0000313" key="16">
    <source>
        <dbReference type="Proteomes" id="UP000187283"/>
    </source>
</evidence>
<feature type="transmembrane region" description="Helical" evidence="13">
    <location>
        <begin position="1089"/>
        <end position="1105"/>
    </location>
</feature>
<keyword evidence="13" id="KW-0812">Transmembrane</keyword>
<feature type="domain" description="Glycoside hydrolase family 38 central" evidence="14">
    <location>
        <begin position="625"/>
        <end position="728"/>
    </location>
</feature>
<evidence type="ECO:0000256" key="2">
    <source>
        <dbReference type="ARBA" id="ARBA00004170"/>
    </source>
</evidence>
<dbReference type="Proteomes" id="UP000187283">
    <property type="component" value="Unassembled WGS sequence"/>
</dbReference>